<dbReference type="EMBL" id="MFGW01000141">
    <property type="protein sequence ID" value="OGF64055.1"/>
    <property type="molecule type" value="Genomic_DNA"/>
</dbReference>
<dbReference type="AlphaFoldDB" id="A0A1F5VKX9"/>
<evidence type="ECO:0000256" key="7">
    <source>
        <dbReference type="RuleBase" id="RU003879"/>
    </source>
</evidence>
<accession>A0A1F5VKX9</accession>
<dbReference type="STRING" id="1817863.A2Y62_15445"/>
<keyword evidence="7" id="KW-0653">Protein transport</keyword>
<evidence type="ECO:0008006" key="11">
    <source>
        <dbReference type="Google" id="ProtNLM"/>
    </source>
</evidence>
<dbReference type="Pfam" id="PF02472">
    <property type="entry name" value="ExbD"/>
    <property type="match status" value="1"/>
</dbReference>
<evidence type="ECO:0000256" key="3">
    <source>
        <dbReference type="ARBA" id="ARBA00022475"/>
    </source>
</evidence>
<proteinExistence type="inferred from homology"/>
<dbReference type="Proteomes" id="UP000178943">
    <property type="component" value="Unassembled WGS sequence"/>
</dbReference>
<sequence length="133" mass="15101">MIFYKKGRVQARIDISPLIDVVLSLVIFFILSTTFIQRHGLKLDLPKSKTGDISQEAKIMINVDRQGGIYLDKIKVQDDELRGVLEDRLKQVTDKKVIIRADEKVDYGRVVKVMDIIKESGAQGLTIATTKRE</sequence>
<evidence type="ECO:0000256" key="6">
    <source>
        <dbReference type="ARBA" id="ARBA00023136"/>
    </source>
</evidence>
<keyword evidence="7" id="KW-0813">Transport</keyword>
<dbReference type="PANTHER" id="PTHR30558">
    <property type="entry name" value="EXBD MEMBRANE COMPONENT OF PMF-DRIVEN MACROMOLECULE IMPORT SYSTEM"/>
    <property type="match status" value="1"/>
</dbReference>
<feature type="transmembrane region" description="Helical" evidence="8">
    <location>
        <begin position="15"/>
        <end position="36"/>
    </location>
</feature>
<evidence type="ECO:0000256" key="5">
    <source>
        <dbReference type="ARBA" id="ARBA00022989"/>
    </source>
</evidence>
<keyword evidence="5 8" id="KW-1133">Transmembrane helix</keyword>
<comment type="caution">
    <text evidence="9">The sequence shown here is derived from an EMBL/GenBank/DDBJ whole genome shotgun (WGS) entry which is preliminary data.</text>
</comment>
<evidence type="ECO:0000256" key="8">
    <source>
        <dbReference type="SAM" id="Phobius"/>
    </source>
</evidence>
<dbReference type="GO" id="GO:0022857">
    <property type="term" value="F:transmembrane transporter activity"/>
    <property type="evidence" value="ECO:0007669"/>
    <property type="project" value="InterPro"/>
</dbReference>
<dbReference type="GO" id="GO:0005886">
    <property type="term" value="C:plasma membrane"/>
    <property type="evidence" value="ECO:0007669"/>
    <property type="project" value="UniProtKB-SubCell"/>
</dbReference>
<comment type="subcellular location">
    <subcellularLocation>
        <location evidence="1">Cell membrane</location>
        <topology evidence="1">Single-pass membrane protein</topology>
    </subcellularLocation>
    <subcellularLocation>
        <location evidence="7">Cell membrane</location>
        <topology evidence="7">Single-pass type II membrane protein</topology>
    </subcellularLocation>
</comment>
<evidence type="ECO:0000313" key="9">
    <source>
        <dbReference type="EMBL" id="OGF64055.1"/>
    </source>
</evidence>
<keyword evidence="3" id="KW-1003">Cell membrane</keyword>
<evidence type="ECO:0000256" key="4">
    <source>
        <dbReference type="ARBA" id="ARBA00022692"/>
    </source>
</evidence>
<dbReference type="Gene3D" id="3.30.420.270">
    <property type="match status" value="1"/>
</dbReference>
<gene>
    <name evidence="9" type="ORF">A2Y62_15445</name>
</gene>
<dbReference type="InterPro" id="IPR003400">
    <property type="entry name" value="ExbD"/>
</dbReference>
<dbReference type="PANTHER" id="PTHR30558:SF3">
    <property type="entry name" value="BIOPOLYMER TRANSPORT PROTEIN EXBD-RELATED"/>
    <property type="match status" value="1"/>
</dbReference>
<organism evidence="9 10">
    <name type="scientific">Candidatus Fischerbacteria bacterium RBG_13_37_8</name>
    <dbReference type="NCBI Taxonomy" id="1817863"/>
    <lineage>
        <taxon>Bacteria</taxon>
        <taxon>Candidatus Fischeribacteriota</taxon>
    </lineage>
</organism>
<protein>
    <recommendedName>
        <fullName evidence="11">Biopolymer transporter ExbD</fullName>
    </recommendedName>
</protein>
<evidence type="ECO:0000256" key="2">
    <source>
        <dbReference type="ARBA" id="ARBA00005811"/>
    </source>
</evidence>
<keyword evidence="4 7" id="KW-0812">Transmembrane</keyword>
<dbReference type="GO" id="GO:0015031">
    <property type="term" value="P:protein transport"/>
    <property type="evidence" value="ECO:0007669"/>
    <property type="project" value="UniProtKB-KW"/>
</dbReference>
<evidence type="ECO:0000313" key="10">
    <source>
        <dbReference type="Proteomes" id="UP000178943"/>
    </source>
</evidence>
<keyword evidence="6 8" id="KW-0472">Membrane</keyword>
<comment type="similarity">
    <text evidence="2 7">Belongs to the ExbD/TolR family.</text>
</comment>
<evidence type="ECO:0000256" key="1">
    <source>
        <dbReference type="ARBA" id="ARBA00004162"/>
    </source>
</evidence>
<reference evidence="9 10" key="1">
    <citation type="journal article" date="2016" name="Nat. Commun.">
        <title>Thousands of microbial genomes shed light on interconnected biogeochemical processes in an aquifer system.</title>
        <authorList>
            <person name="Anantharaman K."/>
            <person name="Brown C.T."/>
            <person name="Hug L.A."/>
            <person name="Sharon I."/>
            <person name="Castelle C.J."/>
            <person name="Probst A.J."/>
            <person name="Thomas B.C."/>
            <person name="Singh A."/>
            <person name="Wilkins M.J."/>
            <person name="Karaoz U."/>
            <person name="Brodie E.L."/>
            <person name="Williams K.H."/>
            <person name="Hubbard S.S."/>
            <person name="Banfield J.F."/>
        </authorList>
    </citation>
    <scope>NUCLEOTIDE SEQUENCE [LARGE SCALE GENOMIC DNA]</scope>
</reference>
<name>A0A1F5VKX9_9BACT</name>